<dbReference type="RefSeq" id="WP_002611769.1">
    <property type="nucleotide sequence ID" value="NZ_BAAACC010000031.1"/>
</dbReference>
<name>A0A099HZ15_CLOIN</name>
<accession>A0A099HZ15</accession>
<protein>
    <submittedName>
        <fullName evidence="1">Uncharacterized protein</fullName>
    </submittedName>
</protein>
<evidence type="ECO:0000313" key="3">
    <source>
        <dbReference type="Proteomes" id="UP000030008"/>
    </source>
</evidence>
<sequence>MKTIQTMKKQILKMYEIEYGNEDYPYSVRIYNNFNGVLYYTGIGRYCKSIDEIDEYILKEGFEKMNGVFSKHGYIFKKV</sequence>
<evidence type="ECO:0000313" key="2">
    <source>
        <dbReference type="EMBL" id="QJA02112.1"/>
    </source>
</evidence>
<reference evidence="1 3" key="1">
    <citation type="submission" date="2014-08" db="EMBL/GenBank/DDBJ databases">
        <title>Clostridium innocuum, an unnegligible vancomycin-resistant pathogen causing extra-intestinal infections.</title>
        <authorList>
            <person name="Feng Y."/>
            <person name="Chiu C.-H."/>
        </authorList>
    </citation>
    <scope>NUCLEOTIDE SEQUENCE [LARGE SCALE GENOMIC DNA]</scope>
    <source>
        <strain evidence="1 3">AN88</strain>
    </source>
</reference>
<dbReference type="GeneID" id="61925189"/>
<evidence type="ECO:0000313" key="4">
    <source>
        <dbReference type="Proteomes" id="UP000503330"/>
    </source>
</evidence>
<dbReference type="EMBL" id="JQIF01000253">
    <property type="protein sequence ID" value="KGJ50989.1"/>
    <property type="molecule type" value="Genomic_DNA"/>
</dbReference>
<organism evidence="1 3">
    <name type="scientific">Clostridium innocuum</name>
    <dbReference type="NCBI Taxonomy" id="1522"/>
    <lineage>
        <taxon>Bacteria</taxon>
        <taxon>Bacillati</taxon>
        <taxon>Bacillota</taxon>
        <taxon>Clostridia</taxon>
        <taxon>Eubacteriales</taxon>
        <taxon>Clostridiaceae</taxon>
        <taxon>Clostridium</taxon>
    </lineage>
</organism>
<reference evidence="2 4" key="2">
    <citation type="submission" date="2020-02" db="EMBL/GenBank/DDBJ databases">
        <authorList>
            <person name="Kociolek L.K."/>
            <person name="Ozer E.A."/>
        </authorList>
    </citation>
    <scope>NUCLEOTIDE SEQUENCE [LARGE SCALE GENOMIC DNA]</scope>
    <source>
        <strain evidence="2 4">ATCC 14501</strain>
    </source>
</reference>
<dbReference type="AlphaFoldDB" id="A0A099HZ15"/>
<dbReference type="EMBL" id="CP048838">
    <property type="protein sequence ID" value="QJA02112.1"/>
    <property type="molecule type" value="Genomic_DNA"/>
</dbReference>
<gene>
    <name evidence="1" type="ORF">CIAN88_23385</name>
    <name evidence="2" type="ORF">G4D54_06590</name>
</gene>
<proteinExistence type="predicted"/>
<evidence type="ECO:0000313" key="1">
    <source>
        <dbReference type="EMBL" id="KGJ50989.1"/>
    </source>
</evidence>
<dbReference type="Proteomes" id="UP000503330">
    <property type="component" value="Chromosome"/>
</dbReference>
<dbReference type="Proteomes" id="UP000030008">
    <property type="component" value="Unassembled WGS sequence"/>
</dbReference>